<comment type="caution">
    <text evidence="2">The sequence shown here is derived from an EMBL/GenBank/DDBJ whole genome shotgun (WGS) entry which is preliminary data.</text>
</comment>
<dbReference type="RefSeq" id="WP_016558466.1">
    <property type="nucleotide sequence ID" value="NZ_AEYE02000038.1"/>
</dbReference>
<accession>S3HJH5</accession>
<dbReference type="HOGENOM" id="CLU_155272_0_0_5"/>
<name>S3HJH5_9HYPH</name>
<feature type="domain" description="4Fe-4S ferredoxin-type" evidence="1">
    <location>
        <begin position="17"/>
        <end position="46"/>
    </location>
</feature>
<protein>
    <submittedName>
        <fullName evidence="2">4Fe-4S ferredoxin</fullName>
    </submittedName>
</protein>
<dbReference type="Proteomes" id="UP000014411">
    <property type="component" value="Unassembled WGS sequence"/>
</dbReference>
<proteinExistence type="predicted"/>
<evidence type="ECO:0000313" key="2">
    <source>
        <dbReference type="EMBL" id="EPE93696.1"/>
    </source>
</evidence>
<evidence type="ECO:0000313" key="3">
    <source>
        <dbReference type="Proteomes" id="UP000014411"/>
    </source>
</evidence>
<dbReference type="EMBL" id="AEYE02000038">
    <property type="protein sequence ID" value="EPE93696.1"/>
    <property type="molecule type" value="Genomic_DNA"/>
</dbReference>
<dbReference type="AlphaFoldDB" id="S3HJH5"/>
<dbReference type="InterPro" id="IPR014283">
    <property type="entry name" value="FdIII_4_nif"/>
</dbReference>
<dbReference type="PROSITE" id="PS51379">
    <property type="entry name" value="4FE4S_FER_2"/>
    <property type="match status" value="1"/>
</dbReference>
<reference evidence="2 3" key="1">
    <citation type="journal article" date="2012" name="J. Bacteriol.">
        <title>Genome sequence of Rhizobium grahamii CCGE502, a broad-host-range symbiont with low nodulation competitiveness in Phaseolus vulgaris.</title>
        <authorList>
            <person name="Althabegoiti M.J."/>
            <person name="Lozano L."/>
            <person name="Torres-Tejerizo G."/>
            <person name="Ormeno-Orrillo E."/>
            <person name="Rogel M.A."/>
            <person name="Gonzalez V."/>
            <person name="Martinez-Romero E."/>
        </authorList>
    </citation>
    <scope>NUCLEOTIDE SEQUENCE [LARGE SCALE GENOMIC DNA]</scope>
    <source>
        <strain evidence="2 3">CCGE 502</strain>
        <plasmid evidence="2">pRg502a</plasmid>
    </source>
</reference>
<geneLocation type="plasmid" evidence="2">
    <name>pRg502a</name>
</geneLocation>
<keyword evidence="2" id="KW-0614">Plasmid</keyword>
<sequence length="104" mass="11697">MIEPFYTRDGSSWEPQNPTSTDAITCIGCGCCFKVCSRQVMRLHGVNELGEIFEVSEGVELDDRLNRMVMVVDQPGRFICARVCPKNCHTMSTLQASIIDNTRH</sequence>
<evidence type="ECO:0000259" key="1">
    <source>
        <dbReference type="PROSITE" id="PS51379"/>
    </source>
</evidence>
<organism evidence="2 3">
    <name type="scientific">Rhizobium grahamii CCGE 502</name>
    <dbReference type="NCBI Taxonomy" id="990285"/>
    <lineage>
        <taxon>Bacteria</taxon>
        <taxon>Pseudomonadati</taxon>
        <taxon>Pseudomonadota</taxon>
        <taxon>Alphaproteobacteria</taxon>
        <taxon>Hyphomicrobiales</taxon>
        <taxon>Rhizobiaceae</taxon>
        <taxon>Rhizobium/Agrobacterium group</taxon>
        <taxon>Rhizobium</taxon>
    </lineage>
</organism>
<dbReference type="InterPro" id="IPR017896">
    <property type="entry name" value="4Fe4S_Fe-S-bd"/>
</dbReference>
<gene>
    <name evidence="2" type="ORF">RGCCGE502_32896</name>
</gene>
<dbReference type="SUPFAM" id="SSF46548">
    <property type="entry name" value="alpha-helical ferredoxin"/>
    <property type="match status" value="1"/>
</dbReference>
<dbReference type="NCBIfam" id="TIGR02936">
    <property type="entry name" value="fdxN_nitrog"/>
    <property type="match status" value="1"/>
</dbReference>
<keyword evidence="3" id="KW-1185">Reference proteome</keyword>